<evidence type="ECO:0000313" key="2">
    <source>
        <dbReference type="EMBL" id="NVZ08012.1"/>
    </source>
</evidence>
<comment type="caution">
    <text evidence="2">The sequence shown here is derived from an EMBL/GenBank/DDBJ whole genome shotgun (WGS) entry which is preliminary data.</text>
</comment>
<organism evidence="2 3">
    <name type="scientific">Allochromatium humboldtianum</name>
    <dbReference type="NCBI Taxonomy" id="504901"/>
    <lineage>
        <taxon>Bacteria</taxon>
        <taxon>Pseudomonadati</taxon>
        <taxon>Pseudomonadota</taxon>
        <taxon>Gammaproteobacteria</taxon>
        <taxon>Chromatiales</taxon>
        <taxon>Chromatiaceae</taxon>
        <taxon>Allochromatium</taxon>
    </lineage>
</organism>
<dbReference type="Proteomes" id="UP000592294">
    <property type="component" value="Unassembled WGS sequence"/>
</dbReference>
<feature type="region of interest" description="Disordered" evidence="1">
    <location>
        <begin position="1"/>
        <end position="91"/>
    </location>
</feature>
<sequence>MSENLYVGGDPIEEDDLSTLDRGDTLEPSTEPEAPAPNAEPEAPEEVPSAESEAPEPSAETQAPEEAPTGEAAVPEGLKPDHKIPKARFDEVNLKRKAAEARLQQLEEELARLKNPASAESFDFDAKEEEYMAAVVDGEFAKAKAIRAEIRRAEQEALRAEAAKVKTEAVTQTQIELDFKNTVVELEAKYPAFNSRAETFDEDATNEVLELHNAYMQMGKYPTPSDSLRAAAELIALKYGVVVPQAPSPTTEPPAAPSKPVADAKKKAAIAAAQPSIPQSGAPGIPSGPSIRTMSEEEFDALPESKKAELRGDLV</sequence>
<feature type="compositionally biased region" description="Basic and acidic residues" evidence="1">
    <location>
        <begin position="78"/>
        <end position="91"/>
    </location>
</feature>
<feature type="compositionally biased region" description="Basic and acidic residues" evidence="1">
    <location>
        <begin position="303"/>
        <end position="315"/>
    </location>
</feature>
<dbReference type="AlphaFoldDB" id="A0A850R9Q5"/>
<accession>A0A850R9Q5</accession>
<feature type="region of interest" description="Disordered" evidence="1">
    <location>
        <begin position="246"/>
        <end position="315"/>
    </location>
</feature>
<keyword evidence="3" id="KW-1185">Reference proteome</keyword>
<name>A0A850R9Q5_9GAMM</name>
<dbReference type="EMBL" id="JABZEO010000001">
    <property type="protein sequence ID" value="NVZ08012.1"/>
    <property type="molecule type" value="Genomic_DNA"/>
</dbReference>
<evidence type="ECO:0000256" key="1">
    <source>
        <dbReference type="SAM" id="MobiDB-lite"/>
    </source>
</evidence>
<feature type="compositionally biased region" description="Pro residues" evidence="1">
    <location>
        <begin position="246"/>
        <end position="257"/>
    </location>
</feature>
<evidence type="ECO:0000313" key="3">
    <source>
        <dbReference type="Proteomes" id="UP000592294"/>
    </source>
</evidence>
<gene>
    <name evidence="2" type="ORF">HW932_01900</name>
</gene>
<reference evidence="2 3" key="1">
    <citation type="submission" date="2020-06" db="EMBL/GenBank/DDBJ databases">
        <title>Whole-genome sequence of Allochromatium humboldtianum DSM 21881, type strain.</title>
        <authorList>
            <person name="Kyndt J.A."/>
            <person name="Meyer T.E."/>
        </authorList>
    </citation>
    <scope>NUCLEOTIDE SEQUENCE [LARGE SCALE GENOMIC DNA]</scope>
    <source>
        <strain evidence="2 3">DSM 21881</strain>
    </source>
</reference>
<proteinExistence type="predicted"/>
<feature type="compositionally biased region" description="Low complexity" evidence="1">
    <location>
        <begin position="27"/>
        <end position="76"/>
    </location>
</feature>
<feature type="compositionally biased region" description="Low complexity" evidence="1">
    <location>
        <begin position="269"/>
        <end position="279"/>
    </location>
</feature>
<protein>
    <submittedName>
        <fullName evidence="2">Uncharacterized protein</fullName>
    </submittedName>
</protein>
<dbReference type="RefSeq" id="WP_176974805.1">
    <property type="nucleotide sequence ID" value="NZ_JABZEO010000001.1"/>
</dbReference>